<comment type="catalytic activity">
    <reaction evidence="7">
        <text>a 2'-deoxyadenosine in DNA + S-adenosyl-L-methionine = an N(6)-methyl-2'-deoxyadenosine in DNA + S-adenosyl-L-homocysteine + H(+)</text>
        <dbReference type="Rhea" id="RHEA:15197"/>
        <dbReference type="Rhea" id="RHEA-COMP:12418"/>
        <dbReference type="Rhea" id="RHEA-COMP:12419"/>
        <dbReference type="ChEBI" id="CHEBI:15378"/>
        <dbReference type="ChEBI" id="CHEBI:57856"/>
        <dbReference type="ChEBI" id="CHEBI:59789"/>
        <dbReference type="ChEBI" id="CHEBI:90615"/>
        <dbReference type="ChEBI" id="CHEBI:90616"/>
        <dbReference type="EC" id="2.1.1.72"/>
    </reaction>
</comment>
<dbReference type="GO" id="GO:0008168">
    <property type="term" value="F:methyltransferase activity"/>
    <property type="evidence" value="ECO:0007669"/>
    <property type="project" value="UniProtKB-KW"/>
</dbReference>
<evidence type="ECO:0000259" key="8">
    <source>
        <dbReference type="Pfam" id="PF04313"/>
    </source>
</evidence>
<dbReference type="Proteomes" id="UP000002837">
    <property type="component" value="Unassembled WGS sequence"/>
</dbReference>
<dbReference type="RefSeq" id="WP_002759656.1">
    <property type="nucleotide sequence ID" value="NZ_AKWJ02000028.1"/>
</dbReference>
<dbReference type="SUPFAM" id="SSF53335">
    <property type="entry name" value="S-adenosyl-L-methionine-dependent methyltransferases"/>
    <property type="match status" value="1"/>
</dbReference>
<dbReference type="EMBL" id="AKWJ02000028">
    <property type="protein sequence ID" value="EKP13469.1"/>
    <property type="molecule type" value="Genomic_DNA"/>
</dbReference>
<dbReference type="EC" id="2.1.1.72" evidence="1"/>
<dbReference type="InterPro" id="IPR029063">
    <property type="entry name" value="SAM-dependent_MTases_sf"/>
</dbReference>
<keyword evidence="3" id="KW-0808">Transferase</keyword>
<dbReference type="Pfam" id="PF04313">
    <property type="entry name" value="HSDR_N"/>
    <property type="match status" value="1"/>
</dbReference>
<protein>
    <recommendedName>
        <fullName evidence="1">site-specific DNA-methyltransferase (adenine-specific)</fullName>
        <ecNumber evidence="1">2.1.1.72</ecNumber>
    </recommendedName>
</protein>
<evidence type="ECO:0000313" key="12">
    <source>
        <dbReference type="Proteomes" id="UP000002837"/>
    </source>
</evidence>
<evidence type="ECO:0000256" key="1">
    <source>
        <dbReference type="ARBA" id="ARBA00011900"/>
    </source>
</evidence>
<keyword evidence="2 11" id="KW-0489">Methyltransferase</keyword>
<dbReference type="InterPro" id="IPR002052">
    <property type="entry name" value="DNA_methylase_N6_adenine_CS"/>
</dbReference>
<dbReference type="GO" id="GO:0032259">
    <property type="term" value="P:methylation"/>
    <property type="evidence" value="ECO:0007669"/>
    <property type="project" value="UniProtKB-KW"/>
</dbReference>
<accession>A0ABP2S310</accession>
<name>A0ABP2S310_LEPBO</name>
<dbReference type="Pfam" id="PF12950">
    <property type="entry name" value="TaqI_C"/>
    <property type="match status" value="1"/>
</dbReference>
<evidence type="ECO:0000256" key="2">
    <source>
        <dbReference type="ARBA" id="ARBA00022603"/>
    </source>
</evidence>
<proteinExistence type="predicted"/>
<keyword evidence="5" id="KW-0680">Restriction system</keyword>
<evidence type="ECO:0000256" key="5">
    <source>
        <dbReference type="ARBA" id="ARBA00022747"/>
    </source>
</evidence>
<evidence type="ECO:0000256" key="6">
    <source>
        <dbReference type="ARBA" id="ARBA00023125"/>
    </source>
</evidence>
<dbReference type="PANTHER" id="PTHR33841:SF1">
    <property type="entry name" value="DNA METHYLTRANSFERASE A"/>
    <property type="match status" value="1"/>
</dbReference>
<dbReference type="InterPro" id="IPR050953">
    <property type="entry name" value="N4_N6_ade-DNA_methylase"/>
</dbReference>
<organism evidence="11 12">
    <name type="scientific">Leptospira borgpetersenii str. 200801926</name>
    <dbReference type="NCBI Taxonomy" id="1193009"/>
    <lineage>
        <taxon>Bacteria</taxon>
        <taxon>Pseudomonadati</taxon>
        <taxon>Spirochaetota</taxon>
        <taxon>Spirochaetia</taxon>
        <taxon>Leptospirales</taxon>
        <taxon>Leptospiraceae</taxon>
        <taxon>Leptospira</taxon>
    </lineage>
</organism>
<comment type="caution">
    <text evidence="11">The sequence shown here is derived from an EMBL/GenBank/DDBJ whole genome shotgun (WGS) entry which is preliminary data.</text>
</comment>
<evidence type="ECO:0000313" key="11">
    <source>
        <dbReference type="EMBL" id="EKP13469.1"/>
    </source>
</evidence>
<evidence type="ECO:0000256" key="3">
    <source>
        <dbReference type="ARBA" id="ARBA00022679"/>
    </source>
</evidence>
<reference evidence="11" key="1">
    <citation type="submission" date="2012-09" db="EMBL/GenBank/DDBJ databases">
        <authorList>
            <person name="Harkins D.M."/>
            <person name="Durkin A.S."/>
            <person name="Brinkac L.M."/>
            <person name="Selengut J.D."/>
            <person name="Sanka R."/>
            <person name="DePew J."/>
            <person name="Purushe J."/>
            <person name="Picardeau M."/>
            <person name="Werts C."/>
            <person name="Goarant C."/>
            <person name="Vinetz J.M."/>
            <person name="Sutton G.G."/>
            <person name="Nelson W.C."/>
            <person name="Fouts D.E."/>
        </authorList>
    </citation>
    <scope>NUCLEOTIDE SEQUENCE [LARGE SCALE GENOMIC DNA]</scope>
    <source>
        <strain evidence="11">200801926</strain>
    </source>
</reference>
<gene>
    <name evidence="11" type="ORF">LEP1GSC128_3230</name>
</gene>
<dbReference type="InterPro" id="IPR025931">
    <property type="entry name" value="TaqI_C"/>
</dbReference>
<evidence type="ECO:0000259" key="10">
    <source>
        <dbReference type="Pfam" id="PF12950"/>
    </source>
</evidence>
<dbReference type="Pfam" id="PF07669">
    <property type="entry name" value="Eco57I"/>
    <property type="match status" value="1"/>
</dbReference>
<dbReference type="PROSITE" id="PS00092">
    <property type="entry name" value="N6_MTASE"/>
    <property type="match status" value="1"/>
</dbReference>
<dbReference type="InterPro" id="IPR011639">
    <property type="entry name" value="MethylTrfase_TaqI-like_dom"/>
</dbReference>
<dbReference type="PANTHER" id="PTHR33841">
    <property type="entry name" value="DNA METHYLTRANSFERASE YEEA-RELATED"/>
    <property type="match status" value="1"/>
</dbReference>
<evidence type="ECO:0000259" key="9">
    <source>
        <dbReference type="Pfam" id="PF07669"/>
    </source>
</evidence>
<dbReference type="Gene3D" id="3.40.50.150">
    <property type="entry name" value="Vaccinia Virus protein VP39"/>
    <property type="match status" value="1"/>
</dbReference>
<dbReference type="PRINTS" id="PR00507">
    <property type="entry name" value="N12N6MTFRASE"/>
</dbReference>
<keyword evidence="4" id="KW-0949">S-adenosyl-L-methionine</keyword>
<keyword evidence="6" id="KW-0238">DNA-binding</keyword>
<feature type="domain" description="Type II methyltransferase M.TaqI-like" evidence="9">
    <location>
        <begin position="453"/>
        <end position="655"/>
    </location>
</feature>
<evidence type="ECO:0000256" key="4">
    <source>
        <dbReference type="ARBA" id="ARBA00022691"/>
    </source>
</evidence>
<keyword evidence="12" id="KW-1185">Reference proteome</keyword>
<feature type="domain" description="Restriction endonuclease type I HsdR N-terminal" evidence="8">
    <location>
        <begin position="6"/>
        <end position="139"/>
    </location>
</feature>
<dbReference type="InterPro" id="IPR007409">
    <property type="entry name" value="Restrct_endonuc_type1_HsdR_N"/>
</dbReference>
<sequence>MNQEKTKKLTELTNLFQANIKQYKSTSYDEANTRTDFIDKFFELLDWDVRNVNGYSETYREVVREDKVIIEGKPKAPDYSFRVGGHRKFFLEAKKPSINIKEDMVPAFQIRRYGYTAKLPLSILTDFEEFAIYDTRIKPDKNDKANVGRVFYCTFEEYKDKFSFIYNTFSKEAILKGSFDKYVEDNKVKKGTSEVDKEFLKLIEEWRENLAKNLALRNKEIDIFQLNHSVQILIDRIIFLRIAEDRNMEKYGSLLDCSKQDQVYERLNAYFLKANEKYNGGLFKSEAWISNLKIDDKVFQNTIKYLYYPESPYEFSILPIEILGNIYEQFLGKTIRLTSSHQAKIEEKEEVKKAGGVYYTPQFIVDYIVESTVGEKVRNLDLYNHPPLTVLDPACGSGSFLVGSYTYLLEKYLESYTDPKRLNKCLKNGLIYQVSSNTYKLSIEVKQHILLRHIFGVDIDNQAVEVTKLSLLLKLMEDENSESADQLFKHSDFKILPDLSNNIKCGNSLISSDFYSQNELNLFETEEFRKVNTFDWEAEGTLDKNKNLWMGRGFPEIFKKGGFDCVIGNPPYVRQEILGEEFKAYAKNKFKTYAGTADLYVYFIEKSLSLLNSTGVYSVIVANKWMRANYGESLRKFLKEKRIHEIVDFGDLPVFKGATTYPCILEISNQKPAKINVSNIKTLEFQSLREEVKRNHYKIEFKSLNDSGWSLSNQKETALLKKISQAGNPLGEYVKGKIYYGIKTGLNEAFVIDEATKNRLIKEDPKSKEIIKPFLAGRDIKRYKVPSTDKYLLFTRRGIDINKYPAILTYLEQFKDRLKPKPKDWPASKEWKGRKPGSYQWYEIQDSIDYYEEFEKEKIIYPNILKQPEFTYNVNSLYTNQKCFIISLPDKYLLGILNSKLNHYLFEKNLPKLRGGFYEPSSVFFLKFPIHQIDLKNLKEKKVHDQLISLVDQMLETQEKIQKSATENDQSLYQRKAQIVDQQIDKLVYELYGLDEEEIRIVEEAVN</sequence>
<feature type="domain" description="TaqI-like C-terminal specificity" evidence="10">
    <location>
        <begin position="772"/>
        <end position="929"/>
    </location>
</feature>
<evidence type="ECO:0000256" key="7">
    <source>
        <dbReference type="ARBA" id="ARBA00047942"/>
    </source>
</evidence>